<organism evidence="2 4">
    <name type="scientific">Dracunculus medinensis</name>
    <name type="common">Guinea worm</name>
    <dbReference type="NCBI Taxonomy" id="318479"/>
    <lineage>
        <taxon>Eukaryota</taxon>
        <taxon>Metazoa</taxon>
        <taxon>Ecdysozoa</taxon>
        <taxon>Nematoda</taxon>
        <taxon>Chromadorea</taxon>
        <taxon>Rhabditida</taxon>
        <taxon>Spirurina</taxon>
        <taxon>Dracunculoidea</taxon>
        <taxon>Dracunculidae</taxon>
        <taxon>Dracunculus</taxon>
    </lineage>
</organism>
<name>A0A0N4U9G9_DRAME</name>
<dbReference type="Proteomes" id="UP000038040">
    <property type="component" value="Unplaced"/>
</dbReference>
<dbReference type="Proteomes" id="UP000274756">
    <property type="component" value="Unassembled WGS sequence"/>
</dbReference>
<reference evidence="1 3" key="2">
    <citation type="submission" date="2018-11" db="EMBL/GenBank/DDBJ databases">
        <authorList>
            <consortium name="Pathogen Informatics"/>
        </authorList>
    </citation>
    <scope>NUCLEOTIDE SEQUENCE [LARGE SCALE GENOMIC DNA]</scope>
</reference>
<evidence type="ECO:0000313" key="2">
    <source>
        <dbReference type="Proteomes" id="UP000038040"/>
    </source>
</evidence>
<accession>A0A0N4U9G9</accession>
<dbReference type="OrthoDB" id="5867484at2759"/>
<dbReference type="WBParaSite" id="DME_0000373501-mRNA-1">
    <property type="protein sequence ID" value="DME_0000373501-mRNA-1"/>
    <property type="gene ID" value="DME_0000373501"/>
</dbReference>
<dbReference type="AlphaFoldDB" id="A0A0N4U9G9"/>
<protein>
    <submittedName>
        <fullName evidence="4">Transposase</fullName>
    </submittedName>
</protein>
<evidence type="ECO:0000313" key="3">
    <source>
        <dbReference type="Proteomes" id="UP000274756"/>
    </source>
</evidence>
<sequence>MPILKVNSTIFQLSVYAPILCANDREKEKFCGLQLLTISLSKNDITVRSDRNARVDHGVATINSIIGEYGMGSSMPVEKAFAMMKSSNFLLLMLASGIVKKHVTWNSSDV</sequence>
<keyword evidence="3" id="KW-1185">Reference proteome</keyword>
<gene>
    <name evidence="1" type="ORF">DME_LOCUS7740</name>
</gene>
<evidence type="ECO:0000313" key="1">
    <source>
        <dbReference type="EMBL" id="VDN57767.1"/>
    </source>
</evidence>
<reference evidence="4" key="1">
    <citation type="submission" date="2017-02" db="UniProtKB">
        <authorList>
            <consortium name="WormBaseParasite"/>
        </authorList>
    </citation>
    <scope>IDENTIFICATION</scope>
</reference>
<evidence type="ECO:0000313" key="4">
    <source>
        <dbReference type="WBParaSite" id="DME_0000373501-mRNA-1"/>
    </source>
</evidence>
<dbReference type="EMBL" id="UYYG01001162">
    <property type="protein sequence ID" value="VDN57767.1"/>
    <property type="molecule type" value="Genomic_DNA"/>
</dbReference>
<proteinExistence type="predicted"/>